<sequence>MYSSSDADSSSASLGNPGFAVDRDIDLSLFVMGRLRHARNRHGQPEPTLRTRPQRYRLRTGDVITSHPHHQVDFEND</sequence>
<accession>A0A645JCH0</accession>
<gene>
    <name evidence="2" type="ORF">SDC9_208870</name>
</gene>
<organism evidence="2">
    <name type="scientific">bioreactor metagenome</name>
    <dbReference type="NCBI Taxonomy" id="1076179"/>
    <lineage>
        <taxon>unclassified sequences</taxon>
        <taxon>metagenomes</taxon>
        <taxon>ecological metagenomes</taxon>
    </lineage>
</organism>
<dbReference type="AlphaFoldDB" id="A0A645JCH0"/>
<comment type="caution">
    <text evidence="2">The sequence shown here is derived from an EMBL/GenBank/DDBJ whole genome shotgun (WGS) entry which is preliminary data.</text>
</comment>
<evidence type="ECO:0000256" key="1">
    <source>
        <dbReference type="SAM" id="MobiDB-lite"/>
    </source>
</evidence>
<feature type="compositionally biased region" description="Low complexity" evidence="1">
    <location>
        <begin position="1"/>
        <end position="13"/>
    </location>
</feature>
<reference evidence="2" key="1">
    <citation type="submission" date="2019-08" db="EMBL/GenBank/DDBJ databases">
        <authorList>
            <person name="Kucharzyk K."/>
            <person name="Murdoch R.W."/>
            <person name="Higgins S."/>
            <person name="Loffler F."/>
        </authorList>
    </citation>
    <scope>NUCLEOTIDE SEQUENCE</scope>
</reference>
<evidence type="ECO:0000313" key="2">
    <source>
        <dbReference type="EMBL" id="MPN61136.1"/>
    </source>
</evidence>
<protein>
    <submittedName>
        <fullName evidence="2">Uncharacterized protein</fullName>
    </submittedName>
</protein>
<dbReference type="EMBL" id="VSSQ01137327">
    <property type="protein sequence ID" value="MPN61136.1"/>
    <property type="molecule type" value="Genomic_DNA"/>
</dbReference>
<feature type="region of interest" description="Disordered" evidence="1">
    <location>
        <begin position="1"/>
        <end position="20"/>
    </location>
</feature>
<name>A0A645JCH0_9ZZZZ</name>
<proteinExistence type="predicted"/>